<dbReference type="InterPro" id="IPR011006">
    <property type="entry name" value="CheY-like_superfamily"/>
</dbReference>
<evidence type="ECO:0000256" key="4">
    <source>
        <dbReference type="PROSITE-ProRule" id="PRU00169"/>
    </source>
</evidence>
<dbReference type="SMART" id="SM00388">
    <property type="entry name" value="HisKA"/>
    <property type="match status" value="1"/>
</dbReference>
<dbReference type="OrthoDB" id="9805967at2"/>
<name>A0A5D3WIQ9_9BACT</name>
<evidence type="ECO:0000256" key="1">
    <source>
        <dbReference type="ARBA" id="ARBA00000085"/>
    </source>
</evidence>
<evidence type="ECO:0000313" key="9">
    <source>
        <dbReference type="Proteomes" id="UP000324159"/>
    </source>
</evidence>
<dbReference type="Gene3D" id="1.10.287.130">
    <property type="match status" value="1"/>
</dbReference>
<accession>A0A5D3WIQ9</accession>
<dbReference type="SUPFAM" id="SSF52172">
    <property type="entry name" value="CheY-like"/>
    <property type="match status" value="1"/>
</dbReference>
<dbReference type="PRINTS" id="PR00344">
    <property type="entry name" value="BCTRLSENSOR"/>
</dbReference>
<evidence type="ECO:0000256" key="5">
    <source>
        <dbReference type="SAM" id="Coils"/>
    </source>
</evidence>
<feature type="domain" description="Response regulatory" evidence="7">
    <location>
        <begin position="4"/>
        <end position="118"/>
    </location>
</feature>
<comment type="catalytic activity">
    <reaction evidence="1">
        <text>ATP + protein L-histidine = ADP + protein N-phospho-L-histidine.</text>
        <dbReference type="EC" id="2.7.13.3"/>
    </reaction>
</comment>
<organism evidence="8 9">
    <name type="scientific">Geothermobacter ehrlichii</name>
    <dbReference type="NCBI Taxonomy" id="213224"/>
    <lineage>
        <taxon>Bacteria</taxon>
        <taxon>Pseudomonadati</taxon>
        <taxon>Thermodesulfobacteriota</taxon>
        <taxon>Desulfuromonadia</taxon>
        <taxon>Desulfuromonadales</taxon>
        <taxon>Geothermobacteraceae</taxon>
        <taxon>Geothermobacter</taxon>
    </lineage>
</organism>
<feature type="coiled-coil region" evidence="5">
    <location>
        <begin position="120"/>
        <end position="172"/>
    </location>
</feature>
<dbReference type="InterPro" id="IPR003594">
    <property type="entry name" value="HATPase_dom"/>
</dbReference>
<feature type="modified residue" description="4-aspartylphosphate" evidence="4">
    <location>
        <position position="53"/>
    </location>
</feature>
<sequence length="387" mass="43509">MQAKIVVIDDERIILELTSMVLTSRGFEVHLAEDAIAGLELVEKLRPEVVLLDYMMPKMDGLTALKHIRREFPETYVIMFTGKGSEEVAVELMKAGASDYILKPFSNQNLVERIETVLRLRRIELHNLELMHERERLLREVEEWNLELERRVLEKSRELERAHAEILQAEKLAALGHLAAGMAHEIRNPLNSISLFTQVLRSAVAEDAEMSSYADKILGEVERIDQLLVKLLGVSRQPKGDPVDIHLHRLIKRVLESFDEQIRRQGIEVEADLPAVPAIRGDEDEVEQIFTNLVSNAVHEMADGGHLRLALRQVDGRIDIEVADSGGGIPQEHLSQIFDPFFTTKERGTGFGLSVVLRIVKSMGGKVRVESTPGQGATFFVSLPTKG</sequence>
<dbReference type="PROSITE" id="PS50110">
    <property type="entry name" value="RESPONSE_REGULATORY"/>
    <property type="match status" value="1"/>
</dbReference>
<dbReference type="SUPFAM" id="SSF55874">
    <property type="entry name" value="ATPase domain of HSP90 chaperone/DNA topoisomerase II/histidine kinase"/>
    <property type="match status" value="1"/>
</dbReference>
<reference evidence="8 9" key="1">
    <citation type="submission" date="2019-07" db="EMBL/GenBank/DDBJ databases">
        <title>Genomic Encyclopedia of Type Strains, Phase IV (KMG-IV): sequencing the most valuable type-strain genomes for metagenomic binning, comparative biology and taxonomic classification.</title>
        <authorList>
            <person name="Goeker M."/>
        </authorList>
    </citation>
    <scope>NUCLEOTIDE SEQUENCE [LARGE SCALE GENOMIC DNA]</scope>
    <source>
        <strain evidence="8 9">SS015</strain>
    </source>
</reference>
<comment type="caution">
    <text evidence="8">The sequence shown here is derived from an EMBL/GenBank/DDBJ whole genome shotgun (WGS) entry which is preliminary data.</text>
</comment>
<dbReference type="InterPro" id="IPR003661">
    <property type="entry name" value="HisK_dim/P_dom"/>
</dbReference>
<dbReference type="InterPro" id="IPR036890">
    <property type="entry name" value="HATPase_C_sf"/>
</dbReference>
<dbReference type="SMART" id="SM00448">
    <property type="entry name" value="REC"/>
    <property type="match status" value="1"/>
</dbReference>
<dbReference type="CDD" id="cd00082">
    <property type="entry name" value="HisKA"/>
    <property type="match status" value="1"/>
</dbReference>
<dbReference type="CDD" id="cd00156">
    <property type="entry name" value="REC"/>
    <property type="match status" value="1"/>
</dbReference>
<evidence type="ECO:0000256" key="2">
    <source>
        <dbReference type="ARBA" id="ARBA00012438"/>
    </source>
</evidence>
<dbReference type="PANTHER" id="PTHR43547:SF2">
    <property type="entry name" value="HYBRID SIGNAL TRANSDUCTION HISTIDINE KINASE C"/>
    <property type="match status" value="1"/>
</dbReference>
<proteinExistence type="predicted"/>
<dbReference type="EC" id="2.7.13.3" evidence="2"/>
<dbReference type="InterPro" id="IPR005467">
    <property type="entry name" value="His_kinase_dom"/>
</dbReference>
<dbReference type="PROSITE" id="PS50109">
    <property type="entry name" value="HIS_KIN"/>
    <property type="match status" value="1"/>
</dbReference>
<protein>
    <recommendedName>
        <fullName evidence="2">histidine kinase</fullName>
        <ecNumber evidence="2">2.7.13.3</ecNumber>
    </recommendedName>
</protein>
<dbReference type="Gene3D" id="3.30.565.10">
    <property type="entry name" value="Histidine kinase-like ATPase, C-terminal domain"/>
    <property type="match status" value="1"/>
</dbReference>
<gene>
    <name evidence="8" type="ORF">EDC39_105191</name>
</gene>
<dbReference type="InterPro" id="IPR036097">
    <property type="entry name" value="HisK_dim/P_sf"/>
</dbReference>
<dbReference type="RefSeq" id="WP_148895753.1">
    <property type="nucleotide sequence ID" value="NZ_VNIB01000005.1"/>
</dbReference>
<keyword evidence="3 4" id="KW-0597">Phosphoprotein</keyword>
<evidence type="ECO:0000256" key="3">
    <source>
        <dbReference type="ARBA" id="ARBA00022553"/>
    </source>
</evidence>
<dbReference type="GO" id="GO:0000155">
    <property type="term" value="F:phosphorelay sensor kinase activity"/>
    <property type="evidence" value="ECO:0007669"/>
    <property type="project" value="InterPro"/>
</dbReference>
<dbReference type="PANTHER" id="PTHR43547">
    <property type="entry name" value="TWO-COMPONENT HISTIDINE KINASE"/>
    <property type="match status" value="1"/>
</dbReference>
<dbReference type="InterPro" id="IPR004358">
    <property type="entry name" value="Sig_transdc_His_kin-like_C"/>
</dbReference>
<evidence type="ECO:0000313" key="8">
    <source>
        <dbReference type="EMBL" id="TYO98822.1"/>
    </source>
</evidence>
<dbReference type="Pfam" id="PF00072">
    <property type="entry name" value="Response_reg"/>
    <property type="match status" value="1"/>
</dbReference>
<dbReference type="Pfam" id="PF02518">
    <property type="entry name" value="HATPase_c"/>
    <property type="match status" value="1"/>
</dbReference>
<keyword evidence="5" id="KW-0175">Coiled coil</keyword>
<dbReference type="SMART" id="SM00387">
    <property type="entry name" value="HATPase_c"/>
    <property type="match status" value="1"/>
</dbReference>
<dbReference type="SUPFAM" id="SSF47384">
    <property type="entry name" value="Homodimeric domain of signal transducing histidine kinase"/>
    <property type="match status" value="1"/>
</dbReference>
<dbReference type="Pfam" id="PF00512">
    <property type="entry name" value="HisKA"/>
    <property type="match status" value="1"/>
</dbReference>
<dbReference type="Proteomes" id="UP000324159">
    <property type="component" value="Unassembled WGS sequence"/>
</dbReference>
<dbReference type="EMBL" id="VNIB01000005">
    <property type="protein sequence ID" value="TYO98822.1"/>
    <property type="molecule type" value="Genomic_DNA"/>
</dbReference>
<evidence type="ECO:0000259" key="6">
    <source>
        <dbReference type="PROSITE" id="PS50109"/>
    </source>
</evidence>
<feature type="domain" description="Histidine kinase" evidence="6">
    <location>
        <begin position="181"/>
        <end position="387"/>
    </location>
</feature>
<dbReference type="AlphaFoldDB" id="A0A5D3WIQ9"/>
<evidence type="ECO:0000259" key="7">
    <source>
        <dbReference type="PROSITE" id="PS50110"/>
    </source>
</evidence>
<dbReference type="InterPro" id="IPR001789">
    <property type="entry name" value="Sig_transdc_resp-reg_receiver"/>
</dbReference>
<keyword evidence="9" id="KW-1185">Reference proteome</keyword>
<dbReference type="Gene3D" id="3.40.50.2300">
    <property type="match status" value="1"/>
</dbReference>